<protein>
    <recommendedName>
        <fullName evidence="5">F-box domain-containing protein</fullName>
    </recommendedName>
</protein>
<accession>A0AA38HE34</accession>
<dbReference type="Proteomes" id="UP001164286">
    <property type="component" value="Unassembled WGS sequence"/>
</dbReference>
<comment type="caution">
    <text evidence="3">The sequence shown here is derived from an EMBL/GenBank/DDBJ whole genome shotgun (WGS) entry which is preliminary data.</text>
</comment>
<gene>
    <name evidence="3" type="ORF">MKK02DRAFT_43161</name>
</gene>
<dbReference type="RefSeq" id="XP_052947018.1">
    <property type="nucleotide sequence ID" value="XM_053092301.1"/>
</dbReference>
<feature type="signal peptide" evidence="2">
    <location>
        <begin position="1"/>
        <end position="23"/>
    </location>
</feature>
<dbReference type="AlphaFoldDB" id="A0AA38HE34"/>
<feature type="region of interest" description="Disordered" evidence="1">
    <location>
        <begin position="214"/>
        <end position="243"/>
    </location>
</feature>
<name>A0AA38HE34_9TREE</name>
<evidence type="ECO:0000256" key="1">
    <source>
        <dbReference type="SAM" id="MobiDB-lite"/>
    </source>
</evidence>
<feature type="compositionally biased region" description="Pro residues" evidence="1">
    <location>
        <begin position="217"/>
        <end position="235"/>
    </location>
</feature>
<sequence length="391" mass="43376">MSFSPAPQTTFCALCALPCLCLPDSPSAPTPSWLHTHTSLRLSFGPIPPPPPSPPPPQHGQSTWTPTWNRPPAYPAYSPSAPADAHRSITLHTYCLSAALRLERSEHGKSMLQAWSLPKWTGWMEWGRPGEFSAWRVGGVSPSACEGQGGGYGRWEVERWANGQRHYLPMDLISPADIPPPVPSPTNPHRPRRLHRLSTLPPHILLQIADHLLDSPPALPDPSPPSQRTTPPPVPSTQTRAPHPDLQALLNTSSDLRYIDFPHSFWAKLVRCQVDQYKHQLLHRYTASPTRAISSERLEAVLEEEFSRPVEEALEAALSLAATSDTMEGADHDAHVGLGLESGLELGVAKPIVTAREVYSWWAFSPAWRSRRRVWRCVVYGCAQARDADWL</sequence>
<proteinExistence type="predicted"/>
<evidence type="ECO:0000256" key="2">
    <source>
        <dbReference type="SAM" id="SignalP"/>
    </source>
</evidence>
<evidence type="ECO:0008006" key="5">
    <source>
        <dbReference type="Google" id="ProtNLM"/>
    </source>
</evidence>
<organism evidence="3 4">
    <name type="scientific">Dioszegia hungarica</name>
    <dbReference type="NCBI Taxonomy" id="4972"/>
    <lineage>
        <taxon>Eukaryota</taxon>
        <taxon>Fungi</taxon>
        <taxon>Dikarya</taxon>
        <taxon>Basidiomycota</taxon>
        <taxon>Agaricomycotina</taxon>
        <taxon>Tremellomycetes</taxon>
        <taxon>Tremellales</taxon>
        <taxon>Bulleribasidiaceae</taxon>
        <taxon>Dioszegia</taxon>
    </lineage>
</organism>
<dbReference type="EMBL" id="JAKWFO010000004">
    <property type="protein sequence ID" value="KAI9637241.1"/>
    <property type="molecule type" value="Genomic_DNA"/>
</dbReference>
<feature type="compositionally biased region" description="Pro residues" evidence="1">
    <location>
        <begin position="46"/>
        <end position="58"/>
    </location>
</feature>
<reference evidence="3" key="1">
    <citation type="journal article" date="2022" name="G3 (Bethesda)">
        <title>High quality genome of the basidiomycete yeast Dioszegia hungarica PDD-24b-2 isolated from cloud water.</title>
        <authorList>
            <person name="Jarrige D."/>
            <person name="Haridas S."/>
            <person name="Bleykasten-Grosshans C."/>
            <person name="Joly M."/>
            <person name="Nadalig T."/>
            <person name="Sancelme M."/>
            <person name="Vuilleumier S."/>
            <person name="Grigoriev I.V."/>
            <person name="Amato P."/>
            <person name="Bringel F."/>
        </authorList>
    </citation>
    <scope>NUCLEOTIDE SEQUENCE</scope>
    <source>
        <strain evidence="3">PDD-24b-2</strain>
    </source>
</reference>
<evidence type="ECO:0000313" key="4">
    <source>
        <dbReference type="Proteomes" id="UP001164286"/>
    </source>
</evidence>
<dbReference type="GeneID" id="77731506"/>
<feature type="chain" id="PRO_5041366095" description="F-box domain-containing protein" evidence="2">
    <location>
        <begin position="24"/>
        <end position="391"/>
    </location>
</feature>
<feature type="region of interest" description="Disordered" evidence="1">
    <location>
        <begin position="44"/>
        <end position="66"/>
    </location>
</feature>
<keyword evidence="2" id="KW-0732">Signal</keyword>
<evidence type="ECO:0000313" key="3">
    <source>
        <dbReference type="EMBL" id="KAI9637241.1"/>
    </source>
</evidence>
<keyword evidence="4" id="KW-1185">Reference proteome</keyword>